<comment type="similarity">
    <text evidence="1">Belongs to the inositol monophosphatase superfamily.</text>
</comment>
<name>A0A1Y5Q0Q4_9GAMM</name>
<feature type="binding site" evidence="2">
    <location>
        <position position="85"/>
    </location>
    <ligand>
        <name>Mg(2+)</name>
        <dbReference type="ChEBI" id="CHEBI:18420"/>
        <label>1</label>
        <note>catalytic</note>
    </ligand>
</feature>
<protein>
    <submittedName>
        <fullName evidence="3">Putative Inositol-1-monophosphatase</fullName>
        <ecNumber evidence="3">3.1.3.25</ecNumber>
    </submittedName>
</protein>
<evidence type="ECO:0000256" key="1">
    <source>
        <dbReference type="ARBA" id="ARBA00009759"/>
    </source>
</evidence>
<evidence type="ECO:0000313" key="3">
    <source>
        <dbReference type="EMBL" id="SBV35859.1"/>
    </source>
</evidence>
<dbReference type="GO" id="GO:0006020">
    <property type="term" value="P:inositol metabolic process"/>
    <property type="evidence" value="ECO:0007669"/>
    <property type="project" value="TreeGrafter"/>
</dbReference>
<dbReference type="InterPro" id="IPR022337">
    <property type="entry name" value="Inositol_monophosphatase_SuhB"/>
</dbReference>
<sequence length="271" mass="29062">MQLDMDLCSQHLKTVTQLLRENPAERNLRDAGGMISYVKEANSRACSLLKTALAEAYPDISWGYSERTGASFSNGSGSGASWIYDPIDGAYHYLMGLPLWSSSLALVVNGETRAAFVYDPVLDEMFTAVKGEQASLNGREIRSSDRKLLEAAVVATTMPSFKFDGRDATDATIASIQKVVPAVFSLRIMASSSLQLAYVAAGRLDAYWSMDGDVEDWLAGALLAEEAGALVTNAESGNFTIGDKSIVASGQNLSTQIAHLLEKETEPDNGG</sequence>
<dbReference type="GO" id="GO:0046872">
    <property type="term" value="F:metal ion binding"/>
    <property type="evidence" value="ECO:0007669"/>
    <property type="project" value="UniProtKB-KW"/>
</dbReference>
<dbReference type="GO" id="GO:0007165">
    <property type="term" value="P:signal transduction"/>
    <property type="evidence" value="ECO:0007669"/>
    <property type="project" value="TreeGrafter"/>
</dbReference>
<accession>A0A1Y5Q0Q4</accession>
<feature type="binding site" evidence="2">
    <location>
        <position position="66"/>
    </location>
    <ligand>
        <name>Mg(2+)</name>
        <dbReference type="ChEBI" id="CHEBI:18420"/>
        <label>1</label>
        <note>catalytic</note>
    </ligand>
</feature>
<dbReference type="PANTHER" id="PTHR20854">
    <property type="entry name" value="INOSITOL MONOPHOSPHATASE"/>
    <property type="match status" value="1"/>
</dbReference>
<dbReference type="GO" id="GO:0008934">
    <property type="term" value="F:inositol monophosphate 1-phosphatase activity"/>
    <property type="evidence" value="ECO:0007669"/>
    <property type="project" value="InterPro"/>
</dbReference>
<dbReference type="SUPFAM" id="SSF56655">
    <property type="entry name" value="Carbohydrate phosphatase"/>
    <property type="match status" value="1"/>
</dbReference>
<dbReference type="AlphaFoldDB" id="A0A1Y5Q0Q4"/>
<feature type="binding site" evidence="2">
    <location>
        <position position="216"/>
    </location>
    <ligand>
        <name>Mg(2+)</name>
        <dbReference type="ChEBI" id="CHEBI:18420"/>
        <label>1</label>
        <note>catalytic</note>
    </ligand>
</feature>
<dbReference type="PRINTS" id="PR01959">
    <property type="entry name" value="SBIMPHPHTASE"/>
</dbReference>
<feature type="binding site" evidence="2">
    <location>
        <position position="87"/>
    </location>
    <ligand>
        <name>Mg(2+)</name>
        <dbReference type="ChEBI" id="CHEBI:18420"/>
        <label>1</label>
        <note>catalytic</note>
    </ligand>
</feature>
<keyword evidence="3" id="KW-0378">Hydrolase</keyword>
<dbReference type="EC" id="3.1.3.25" evidence="3"/>
<dbReference type="Gene3D" id="3.30.540.10">
    <property type="entry name" value="Fructose-1,6-Bisphosphatase, subunit A, domain 1"/>
    <property type="match status" value="1"/>
</dbReference>
<dbReference type="PRINTS" id="PR00377">
    <property type="entry name" value="IMPHPHTASES"/>
</dbReference>
<dbReference type="Pfam" id="PF00459">
    <property type="entry name" value="Inositol_P"/>
    <property type="match status" value="1"/>
</dbReference>
<keyword evidence="2" id="KW-0460">Magnesium</keyword>
<dbReference type="EMBL" id="FLTS01000001">
    <property type="protein sequence ID" value="SBV35859.1"/>
    <property type="molecule type" value="Genomic_DNA"/>
</dbReference>
<evidence type="ECO:0000256" key="2">
    <source>
        <dbReference type="PIRSR" id="PIRSR600760-2"/>
    </source>
</evidence>
<gene>
    <name evidence="3" type="ORF">STPYR_10789</name>
</gene>
<dbReference type="PANTHER" id="PTHR20854:SF4">
    <property type="entry name" value="INOSITOL-1-MONOPHOSPHATASE-RELATED"/>
    <property type="match status" value="1"/>
</dbReference>
<reference evidence="3" key="1">
    <citation type="submission" date="2016-03" db="EMBL/GenBank/DDBJ databases">
        <authorList>
            <person name="Ploux O."/>
        </authorList>
    </citation>
    <scope>NUCLEOTIDE SEQUENCE</scope>
    <source>
        <strain evidence="3">UC10</strain>
    </source>
</reference>
<feature type="binding site" evidence="2">
    <location>
        <position position="88"/>
    </location>
    <ligand>
        <name>Mg(2+)</name>
        <dbReference type="ChEBI" id="CHEBI:18420"/>
        <label>1</label>
        <note>catalytic</note>
    </ligand>
</feature>
<keyword evidence="2" id="KW-0479">Metal-binding</keyword>
<organism evidence="3">
    <name type="scientific">uncultured Stenotrophomonas sp</name>
    <dbReference type="NCBI Taxonomy" id="165438"/>
    <lineage>
        <taxon>Bacteria</taxon>
        <taxon>Pseudomonadati</taxon>
        <taxon>Pseudomonadota</taxon>
        <taxon>Gammaproteobacteria</taxon>
        <taxon>Lysobacterales</taxon>
        <taxon>Lysobacteraceae</taxon>
        <taxon>Stenotrophomonas</taxon>
        <taxon>environmental samples</taxon>
    </lineage>
</organism>
<dbReference type="InterPro" id="IPR000760">
    <property type="entry name" value="Inositol_monophosphatase-like"/>
</dbReference>
<proteinExistence type="inferred from homology"/>
<comment type="cofactor">
    <cofactor evidence="2">
        <name>Mg(2+)</name>
        <dbReference type="ChEBI" id="CHEBI:18420"/>
    </cofactor>
</comment>
<dbReference type="Gene3D" id="3.40.190.80">
    <property type="match status" value="1"/>
</dbReference>